<accession>A0ABV0NJG2</accession>
<organism evidence="1 2">
    <name type="scientific">Goodea atripinnis</name>
    <dbReference type="NCBI Taxonomy" id="208336"/>
    <lineage>
        <taxon>Eukaryota</taxon>
        <taxon>Metazoa</taxon>
        <taxon>Chordata</taxon>
        <taxon>Craniata</taxon>
        <taxon>Vertebrata</taxon>
        <taxon>Euteleostomi</taxon>
        <taxon>Actinopterygii</taxon>
        <taxon>Neopterygii</taxon>
        <taxon>Teleostei</taxon>
        <taxon>Neoteleostei</taxon>
        <taxon>Acanthomorphata</taxon>
        <taxon>Ovalentaria</taxon>
        <taxon>Atherinomorphae</taxon>
        <taxon>Cyprinodontiformes</taxon>
        <taxon>Goodeidae</taxon>
        <taxon>Goodea</taxon>
    </lineage>
</organism>
<reference evidence="1 2" key="1">
    <citation type="submission" date="2021-06" db="EMBL/GenBank/DDBJ databases">
        <authorList>
            <person name="Palmer J.M."/>
        </authorList>
    </citation>
    <scope>NUCLEOTIDE SEQUENCE [LARGE SCALE GENOMIC DNA]</scope>
    <source>
        <strain evidence="1 2">GA_2019</strain>
        <tissue evidence="1">Muscle</tissue>
    </source>
</reference>
<evidence type="ECO:0000313" key="1">
    <source>
        <dbReference type="EMBL" id="MEQ2171435.1"/>
    </source>
</evidence>
<dbReference type="EMBL" id="JAHRIO010040614">
    <property type="protein sequence ID" value="MEQ2171435.1"/>
    <property type="molecule type" value="Genomic_DNA"/>
</dbReference>
<comment type="caution">
    <text evidence="1">The sequence shown here is derived from an EMBL/GenBank/DDBJ whole genome shotgun (WGS) entry which is preliminary data.</text>
</comment>
<protein>
    <submittedName>
        <fullName evidence="1">Uncharacterized protein</fullName>
    </submittedName>
</protein>
<sequence>MRYGAAFGIFPTIRIKSIEMTRHLPHFHLVLQLYSSQLKPSLSHSLFSAQSVKITLLSSPGCHLRLFTSCTEGPTSVLLCYPGHAAAEHTLNAELYNDCYNVNFQGL</sequence>
<gene>
    <name evidence="1" type="ORF">GOODEAATRI_010691</name>
</gene>
<name>A0ABV0NJG2_9TELE</name>
<keyword evidence="2" id="KW-1185">Reference proteome</keyword>
<dbReference type="Proteomes" id="UP001476798">
    <property type="component" value="Unassembled WGS sequence"/>
</dbReference>
<evidence type="ECO:0000313" key="2">
    <source>
        <dbReference type="Proteomes" id="UP001476798"/>
    </source>
</evidence>
<proteinExistence type="predicted"/>